<keyword evidence="1 2" id="KW-0732">Signal</keyword>
<comment type="caution">
    <text evidence="4">The sequence shown here is derived from an EMBL/GenBank/DDBJ whole genome shotgun (WGS) entry which is preliminary data.</text>
</comment>
<dbReference type="RefSeq" id="WP_182043221.1">
    <property type="nucleotide sequence ID" value="NZ_JACDZE010000001.1"/>
</dbReference>
<gene>
    <name evidence="4" type="ORF">HU137_07830</name>
</gene>
<feature type="signal peptide" evidence="2">
    <location>
        <begin position="1"/>
        <end position="22"/>
    </location>
</feature>
<proteinExistence type="predicted"/>
<dbReference type="NCBIfam" id="NF033708">
    <property type="entry name" value="T9SS_Cterm_ChiA"/>
    <property type="match status" value="1"/>
</dbReference>
<dbReference type="Gene3D" id="2.60.40.10">
    <property type="entry name" value="Immunoglobulins"/>
    <property type="match status" value="2"/>
</dbReference>
<evidence type="ECO:0000313" key="4">
    <source>
        <dbReference type="EMBL" id="MBA5629677.1"/>
    </source>
</evidence>
<reference evidence="4 5" key="1">
    <citation type="submission" date="2020-07" db="EMBL/GenBank/DDBJ databases">
        <title>Moheibacter lacus sp. nov., a member of the family Flavobacteriaceae isolated from freshwater lake sediment.</title>
        <authorList>
            <person name="Liu Y."/>
        </authorList>
    </citation>
    <scope>NUCLEOTIDE SEQUENCE [LARGE SCALE GENOMIC DNA]</scope>
    <source>
        <strain evidence="4 5">BDHS18</strain>
    </source>
</reference>
<dbReference type="InterPro" id="IPR026444">
    <property type="entry name" value="Secre_tail"/>
</dbReference>
<feature type="chain" id="PRO_5032807925" evidence="2">
    <location>
        <begin position="23"/>
        <end position="588"/>
    </location>
</feature>
<accession>A0A838ZPY8</accession>
<feature type="domain" description="Secretion system C-terminal sorting" evidence="3">
    <location>
        <begin position="520"/>
        <end position="587"/>
    </location>
</feature>
<sequence>MRQFFTLIAVCALSTLNAQVFSEDFNDGVPGDLIEDTVNGNLSWTDCGGDTGGIACDGAATFYHGSQSAYNTALDTPVLDLSTGYYKASFTLAKREKDSKVNWFFIEISNDGGVTWTVVDELLDEIINPTTYTYVLTPYNLTAQTVVRFRGTNKGGYALYLDNVSVEEVTGDDASIQNLDVPSIIVAGDVEVKGTLSNLGINPITSFDLNWQVDGGATNTQTYSGQNITSGQSFNFTHEDIWSATGGNHNLNVWVSNLNITDVDPDNNAFSKDIMVASDVAIKIPLMEKFSSSTCYPCFLFNSQNFNPFFNDYGHENGTFISYQVNWPGNGDPYYTTEVGARRSYYGVTAAPTLYFDAVDVGTPSSAQLRILLEELRYGNDNISFFDIQADHTINGNTIDVNVDIHPYISANYTVRVMVFEKETTQNTGGNGETKFHHVFMKALPNPAGTTIEFTQDEVETLSFSHDMSSTFVEEIEDLAVLVFIQDDTTKAIIDSRYTDASNIVLGTNDLTAAQVTLVPNPTSGIVKIMTDRAMDVQVFDLTGKKVFNQSEVADNSSLNLTHLAKGVYVVVMTDDKGAETVKKLVIK</sequence>
<evidence type="ECO:0000313" key="5">
    <source>
        <dbReference type="Proteomes" id="UP000552241"/>
    </source>
</evidence>
<evidence type="ECO:0000256" key="2">
    <source>
        <dbReference type="SAM" id="SignalP"/>
    </source>
</evidence>
<evidence type="ECO:0000256" key="1">
    <source>
        <dbReference type="ARBA" id="ARBA00022729"/>
    </source>
</evidence>
<name>A0A838ZPY8_9FLAO</name>
<dbReference type="EMBL" id="JACDZE010000001">
    <property type="protein sequence ID" value="MBA5629677.1"/>
    <property type="molecule type" value="Genomic_DNA"/>
</dbReference>
<dbReference type="Pfam" id="PF18962">
    <property type="entry name" value="Por_Secre_tail"/>
    <property type="match status" value="1"/>
</dbReference>
<organism evidence="4 5">
    <name type="scientific">Moheibacter lacus</name>
    <dbReference type="NCBI Taxonomy" id="2745851"/>
    <lineage>
        <taxon>Bacteria</taxon>
        <taxon>Pseudomonadati</taxon>
        <taxon>Bacteroidota</taxon>
        <taxon>Flavobacteriia</taxon>
        <taxon>Flavobacteriales</taxon>
        <taxon>Weeksellaceae</taxon>
        <taxon>Moheibacter</taxon>
    </lineage>
</organism>
<dbReference type="Gene3D" id="2.60.120.260">
    <property type="entry name" value="Galactose-binding domain-like"/>
    <property type="match status" value="1"/>
</dbReference>
<dbReference type="Proteomes" id="UP000552241">
    <property type="component" value="Unassembled WGS sequence"/>
</dbReference>
<dbReference type="InterPro" id="IPR013783">
    <property type="entry name" value="Ig-like_fold"/>
</dbReference>
<dbReference type="AlphaFoldDB" id="A0A838ZPY8"/>
<evidence type="ECO:0000259" key="3">
    <source>
        <dbReference type="Pfam" id="PF18962"/>
    </source>
</evidence>
<protein>
    <submittedName>
        <fullName evidence="4">T9SS type A sorting domain-containing protein</fullName>
    </submittedName>
</protein>
<keyword evidence="5" id="KW-1185">Reference proteome</keyword>
<dbReference type="NCBIfam" id="TIGR04183">
    <property type="entry name" value="Por_Secre_tail"/>
    <property type="match status" value="1"/>
</dbReference>